<dbReference type="eggNOG" id="ENOG5032SW6">
    <property type="taxonomic scope" value="Bacteria"/>
</dbReference>
<dbReference type="Proteomes" id="UP000010482">
    <property type="component" value="Chromosome"/>
</dbReference>
<dbReference type="PATRIC" id="fig|13035.3.peg.4072"/>
<dbReference type="EMBL" id="CP003944">
    <property type="protein sequence ID" value="AFZ52072.1"/>
    <property type="molecule type" value="Genomic_DNA"/>
</dbReference>
<keyword evidence="2" id="KW-0472">Membrane</keyword>
<evidence type="ECO:0000256" key="2">
    <source>
        <dbReference type="SAM" id="Phobius"/>
    </source>
</evidence>
<keyword evidence="2" id="KW-0812">Transmembrane</keyword>
<name>K9Z011_DACS8</name>
<proteinExistence type="predicted"/>
<feature type="region of interest" description="Disordered" evidence="1">
    <location>
        <begin position="1"/>
        <end position="22"/>
    </location>
</feature>
<reference evidence="3" key="1">
    <citation type="submission" date="2012-04" db="EMBL/GenBank/DDBJ databases">
        <title>Finished genome of Dactylococcopsis salina PCC 8305.</title>
        <authorList>
            <consortium name="US DOE Joint Genome Institute"/>
            <person name="Gugger M."/>
            <person name="Coursin T."/>
            <person name="Rippka R."/>
            <person name="Tandeau De Marsac N."/>
            <person name="Huntemann M."/>
            <person name="Wei C.-L."/>
            <person name="Han J."/>
            <person name="Detter J.C."/>
            <person name="Han C."/>
            <person name="Tapia R."/>
            <person name="Daligault H."/>
            <person name="Chen A."/>
            <person name="Krypides N."/>
            <person name="Mavromatis K."/>
            <person name="Markowitz V."/>
            <person name="Szeto E."/>
            <person name="Ivanova N."/>
            <person name="Ovchinnikova G."/>
            <person name="Pagani I."/>
            <person name="Pati A."/>
            <person name="Goodwin L."/>
            <person name="Peters L."/>
            <person name="Pitluck S."/>
            <person name="Woyke T."/>
            <person name="Kerfeld C."/>
        </authorList>
    </citation>
    <scope>NUCLEOTIDE SEQUENCE [LARGE SCALE GENOMIC DNA]</scope>
    <source>
        <strain evidence="3">PCC 8305</strain>
    </source>
</reference>
<accession>K9Z011</accession>
<sequence length="137" mass="15069">MSAPDTTETTANPSENTPSDPKMTEYYQLQRNLYLVMLGLTVVIFASVWVAYSLPTALNYLLGSCAGLLYFRRLARDIEGMGNGGFQLGGARLGIFIAVMIIATQIKTLSILPVFLGFLTYKAAIIVYVIQTTLFQE</sequence>
<keyword evidence="4" id="KW-1185">Reference proteome</keyword>
<organism evidence="3 4">
    <name type="scientific">Dactylococcopsis salina (strain PCC 8305)</name>
    <name type="common">Myxobactron salinum</name>
    <dbReference type="NCBI Taxonomy" id="13035"/>
    <lineage>
        <taxon>Bacteria</taxon>
        <taxon>Bacillati</taxon>
        <taxon>Cyanobacteriota</taxon>
        <taxon>Cyanophyceae</taxon>
        <taxon>Nodosilineales</taxon>
        <taxon>Cymatolegaceae</taxon>
        <taxon>Dactylococcopsis</taxon>
    </lineage>
</organism>
<dbReference type="HOGENOM" id="CLU_131568_1_1_3"/>
<protein>
    <submittedName>
        <fullName evidence="3">ATP synthase I chain</fullName>
    </submittedName>
</protein>
<feature type="transmembrane region" description="Helical" evidence="2">
    <location>
        <begin position="86"/>
        <end position="104"/>
    </location>
</feature>
<feature type="transmembrane region" description="Helical" evidence="2">
    <location>
        <begin position="32"/>
        <end position="51"/>
    </location>
</feature>
<evidence type="ECO:0000313" key="3">
    <source>
        <dbReference type="EMBL" id="AFZ52072.1"/>
    </source>
</evidence>
<dbReference type="STRING" id="13035.Dacsa_3591"/>
<dbReference type="KEGG" id="dsl:Dacsa_3591"/>
<keyword evidence="2" id="KW-1133">Transmembrane helix</keyword>
<feature type="compositionally biased region" description="Polar residues" evidence="1">
    <location>
        <begin position="1"/>
        <end position="19"/>
    </location>
</feature>
<evidence type="ECO:0000256" key="1">
    <source>
        <dbReference type="SAM" id="MobiDB-lite"/>
    </source>
</evidence>
<gene>
    <name evidence="3" type="ORF">Dacsa_3591</name>
</gene>
<dbReference type="AlphaFoldDB" id="K9Z011"/>
<feature type="transmembrane region" description="Helical" evidence="2">
    <location>
        <begin position="110"/>
        <end position="130"/>
    </location>
</feature>
<evidence type="ECO:0000313" key="4">
    <source>
        <dbReference type="Proteomes" id="UP000010482"/>
    </source>
</evidence>